<proteinExistence type="predicted"/>
<accession>A0ACB9P6Z7</accession>
<evidence type="ECO:0000313" key="2">
    <source>
        <dbReference type="Proteomes" id="UP000828941"/>
    </source>
</evidence>
<evidence type="ECO:0000313" key="1">
    <source>
        <dbReference type="EMBL" id="KAI4344136.1"/>
    </source>
</evidence>
<reference evidence="1 2" key="1">
    <citation type="journal article" date="2022" name="DNA Res.">
        <title>Chromosomal-level genome assembly of the orchid tree Bauhinia variegata (Leguminosae; Cercidoideae) supports the allotetraploid origin hypothesis of Bauhinia.</title>
        <authorList>
            <person name="Zhong Y."/>
            <person name="Chen Y."/>
            <person name="Zheng D."/>
            <person name="Pang J."/>
            <person name="Liu Y."/>
            <person name="Luo S."/>
            <person name="Meng S."/>
            <person name="Qian L."/>
            <person name="Wei D."/>
            <person name="Dai S."/>
            <person name="Zhou R."/>
        </authorList>
    </citation>
    <scope>NUCLEOTIDE SEQUENCE [LARGE SCALE GENOMIC DNA]</scope>
    <source>
        <strain evidence="1">BV-YZ2020</strain>
    </source>
</reference>
<organism evidence="1 2">
    <name type="scientific">Bauhinia variegata</name>
    <name type="common">Purple orchid tree</name>
    <name type="synonym">Phanera variegata</name>
    <dbReference type="NCBI Taxonomy" id="167791"/>
    <lineage>
        <taxon>Eukaryota</taxon>
        <taxon>Viridiplantae</taxon>
        <taxon>Streptophyta</taxon>
        <taxon>Embryophyta</taxon>
        <taxon>Tracheophyta</taxon>
        <taxon>Spermatophyta</taxon>
        <taxon>Magnoliopsida</taxon>
        <taxon>eudicotyledons</taxon>
        <taxon>Gunneridae</taxon>
        <taxon>Pentapetalae</taxon>
        <taxon>rosids</taxon>
        <taxon>fabids</taxon>
        <taxon>Fabales</taxon>
        <taxon>Fabaceae</taxon>
        <taxon>Cercidoideae</taxon>
        <taxon>Cercideae</taxon>
        <taxon>Bauhiniinae</taxon>
        <taxon>Bauhinia</taxon>
    </lineage>
</organism>
<sequence>MVMICSSITAWISDFFACMGGCFGCCIKPTPIIAVDEPAKGLRIQGQTVRKPTILDDFWSSSTCDPENSTIQSQRSVSSVSTLNQILYHSSANATSGTHSDFVNQGFLLWNESRLHWIGSGKSRKQGQQKRESRLNWNATYENLLGTRQPFPKPIPLSEMVEFLVDVWDHEGMYD</sequence>
<gene>
    <name evidence="1" type="ORF">L6164_011402</name>
</gene>
<comment type="caution">
    <text evidence="1">The sequence shown here is derived from an EMBL/GenBank/DDBJ whole genome shotgun (WGS) entry which is preliminary data.</text>
</comment>
<keyword evidence="2" id="KW-1185">Reference proteome</keyword>
<protein>
    <submittedName>
        <fullName evidence="1">Uncharacterized protein</fullName>
    </submittedName>
</protein>
<dbReference type="EMBL" id="CM039430">
    <property type="protein sequence ID" value="KAI4344136.1"/>
    <property type="molecule type" value="Genomic_DNA"/>
</dbReference>
<name>A0ACB9P6Z7_BAUVA</name>
<dbReference type="Proteomes" id="UP000828941">
    <property type="component" value="Chromosome 5"/>
</dbReference>